<keyword evidence="13" id="KW-0472">Membrane</keyword>
<dbReference type="EMBL" id="CP136865">
    <property type="protein sequence ID" value="WOJ95738.1"/>
    <property type="molecule type" value="Genomic_DNA"/>
</dbReference>
<gene>
    <name evidence="14" type="ORF">R0137_10825</name>
</gene>
<evidence type="ECO:0000256" key="13">
    <source>
        <dbReference type="RuleBase" id="RU363002"/>
    </source>
</evidence>
<dbReference type="EC" id="2.7.1.180" evidence="3 12"/>
<keyword evidence="8 12" id="KW-0274">FAD</keyword>
<keyword evidence="9 12" id="KW-0460">Magnesium</keyword>
<evidence type="ECO:0000256" key="6">
    <source>
        <dbReference type="ARBA" id="ARBA00022679"/>
    </source>
</evidence>
<dbReference type="Proteomes" id="UP001626549">
    <property type="component" value="Chromosome"/>
</dbReference>
<evidence type="ECO:0000256" key="5">
    <source>
        <dbReference type="ARBA" id="ARBA00022630"/>
    </source>
</evidence>
<dbReference type="Gene3D" id="3.10.520.10">
    <property type="entry name" value="ApbE-like domains"/>
    <property type="match status" value="1"/>
</dbReference>
<evidence type="ECO:0000313" key="15">
    <source>
        <dbReference type="Proteomes" id="UP001626549"/>
    </source>
</evidence>
<dbReference type="RefSeq" id="WP_407326438.1">
    <property type="nucleotide sequence ID" value="NZ_CP136865.1"/>
</dbReference>
<dbReference type="Pfam" id="PF02424">
    <property type="entry name" value="ApbE"/>
    <property type="match status" value="1"/>
</dbReference>
<keyword evidence="5 12" id="KW-0285">Flavoprotein</keyword>
<sequence>MPPNLKNIIVVLLAVMLVSSCERGPRREVLNGATMGTTWSVIYRSPNTDGKGISPEDLQVLIETELVAINQALSTYIPDSEISRLNRAAGETPVVLSPRLTKVLNAAFAIGEKTEGAYDVTVGPLIELWGFGAQFRESEPPSNADIHSAMASVGAHRLSLDASASTLSRPAGVAVDLSSIAKGYAVDQLHELLLAQGIVDSLVEIGGELRASGERPEGGPWRLAVESPDPSRARFIEALSVSNAAVATSGDYRNYFEYEGRRYSHLVDPRTGYPVAHELVSVTVIAGHCMVADAWATALLVLGLDGAIELAESEGLAAHFVSRGEEGLEVHYTELFDAYRQNTQTKEEPTG</sequence>
<protein>
    <recommendedName>
        <fullName evidence="4 12">FAD:protein FMN transferase</fullName>
        <ecNumber evidence="3 12">2.7.1.180</ecNumber>
    </recommendedName>
    <alternativeName>
        <fullName evidence="10 12">Flavin transferase</fullName>
    </alternativeName>
</protein>
<evidence type="ECO:0000256" key="1">
    <source>
        <dbReference type="ARBA" id="ARBA00001946"/>
    </source>
</evidence>
<keyword evidence="13" id="KW-0449">Lipoprotein</keyword>
<comment type="subcellular location">
    <subcellularLocation>
        <location evidence="13">Cell inner membrane</location>
        <topology evidence="13">Lipid-anchor</topology>
        <orientation evidence="13">Periplasmic side</orientation>
    </subcellularLocation>
</comment>
<name>A0ABZ0IAJ0_9GAMM</name>
<dbReference type="GO" id="GO:0016740">
    <property type="term" value="F:transferase activity"/>
    <property type="evidence" value="ECO:0007669"/>
    <property type="project" value="UniProtKB-KW"/>
</dbReference>
<organism evidence="14 15">
    <name type="scientific">Congregibacter brevis</name>
    <dbReference type="NCBI Taxonomy" id="3081201"/>
    <lineage>
        <taxon>Bacteria</taxon>
        <taxon>Pseudomonadati</taxon>
        <taxon>Pseudomonadota</taxon>
        <taxon>Gammaproteobacteria</taxon>
        <taxon>Cellvibrionales</taxon>
        <taxon>Halieaceae</taxon>
        <taxon>Congregibacter</taxon>
    </lineage>
</organism>
<dbReference type="InterPro" id="IPR024932">
    <property type="entry name" value="ApbE"/>
</dbReference>
<keyword evidence="7 12" id="KW-0479">Metal-binding</keyword>
<keyword evidence="15" id="KW-1185">Reference proteome</keyword>
<evidence type="ECO:0000256" key="12">
    <source>
        <dbReference type="PIRNR" id="PIRNR006268"/>
    </source>
</evidence>
<evidence type="ECO:0000256" key="11">
    <source>
        <dbReference type="ARBA" id="ARBA00048540"/>
    </source>
</evidence>
<evidence type="ECO:0000256" key="10">
    <source>
        <dbReference type="ARBA" id="ARBA00031306"/>
    </source>
</evidence>
<dbReference type="SUPFAM" id="SSF143631">
    <property type="entry name" value="ApbE-like"/>
    <property type="match status" value="1"/>
</dbReference>
<dbReference type="PANTHER" id="PTHR30040">
    <property type="entry name" value="THIAMINE BIOSYNTHESIS LIPOPROTEIN APBE"/>
    <property type="match status" value="1"/>
</dbReference>
<dbReference type="PROSITE" id="PS51257">
    <property type="entry name" value="PROKAR_LIPOPROTEIN"/>
    <property type="match status" value="1"/>
</dbReference>
<proteinExistence type="inferred from homology"/>
<dbReference type="InterPro" id="IPR003374">
    <property type="entry name" value="ApbE-like_sf"/>
</dbReference>
<evidence type="ECO:0000256" key="4">
    <source>
        <dbReference type="ARBA" id="ARBA00016337"/>
    </source>
</evidence>
<keyword evidence="13" id="KW-1003">Cell membrane</keyword>
<keyword evidence="13" id="KW-0997">Cell inner membrane</keyword>
<comment type="cofactor">
    <cofactor evidence="1 13">
        <name>Mg(2+)</name>
        <dbReference type="ChEBI" id="CHEBI:18420"/>
    </cofactor>
</comment>
<accession>A0ABZ0IAJ0</accession>
<dbReference type="PANTHER" id="PTHR30040:SF2">
    <property type="entry name" value="FAD:PROTEIN FMN TRANSFERASE"/>
    <property type="match status" value="1"/>
</dbReference>
<comment type="function">
    <text evidence="13">Flavin transferase that catalyzes the transfer of the FMN moiety of FAD and its covalent binding to the hydroxyl group of a threonine residue in a target flavoprotein.</text>
</comment>
<evidence type="ECO:0000256" key="7">
    <source>
        <dbReference type="ARBA" id="ARBA00022723"/>
    </source>
</evidence>
<evidence type="ECO:0000256" key="3">
    <source>
        <dbReference type="ARBA" id="ARBA00011955"/>
    </source>
</evidence>
<comment type="catalytic activity">
    <reaction evidence="11 12 13">
        <text>L-threonyl-[protein] + FAD = FMN-L-threonyl-[protein] + AMP + H(+)</text>
        <dbReference type="Rhea" id="RHEA:36847"/>
        <dbReference type="Rhea" id="RHEA-COMP:11060"/>
        <dbReference type="Rhea" id="RHEA-COMP:11061"/>
        <dbReference type="ChEBI" id="CHEBI:15378"/>
        <dbReference type="ChEBI" id="CHEBI:30013"/>
        <dbReference type="ChEBI" id="CHEBI:57692"/>
        <dbReference type="ChEBI" id="CHEBI:74257"/>
        <dbReference type="ChEBI" id="CHEBI:456215"/>
        <dbReference type="EC" id="2.7.1.180"/>
    </reaction>
</comment>
<dbReference type="PIRSF" id="PIRSF006268">
    <property type="entry name" value="ApbE"/>
    <property type="match status" value="1"/>
</dbReference>
<evidence type="ECO:0000256" key="8">
    <source>
        <dbReference type="ARBA" id="ARBA00022827"/>
    </source>
</evidence>
<evidence type="ECO:0000256" key="2">
    <source>
        <dbReference type="ARBA" id="ARBA00008282"/>
    </source>
</evidence>
<reference evidence="14 15" key="1">
    <citation type="submission" date="2023-10" db="EMBL/GenBank/DDBJ databases">
        <title>Two novel species belonging to the OM43/NOR5 clade.</title>
        <authorList>
            <person name="Park M."/>
        </authorList>
    </citation>
    <scope>NUCLEOTIDE SEQUENCE [LARGE SCALE GENOMIC DNA]</scope>
    <source>
        <strain evidence="14 15">IMCC45268</strain>
    </source>
</reference>
<evidence type="ECO:0000256" key="9">
    <source>
        <dbReference type="ARBA" id="ARBA00022842"/>
    </source>
</evidence>
<comment type="similarity">
    <text evidence="2 12 13">Belongs to the ApbE family.</text>
</comment>
<keyword evidence="6 12" id="KW-0808">Transferase</keyword>
<evidence type="ECO:0000313" key="14">
    <source>
        <dbReference type="EMBL" id="WOJ95738.1"/>
    </source>
</evidence>